<dbReference type="SUPFAM" id="SSF49562">
    <property type="entry name" value="C2 domain (Calcium/lipid-binding domain, CaLB)"/>
    <property type="match status" value="1"/>
</dbReference>
<accession>A0A9P1DDM4</accession>
<protein>
    <recommendedName>
        <fullName evidence="3">C2 domain-containing protein</fullName>
    </recommendedName>
</protein>
<dbReference type="EMBL" id="CAMXCT010004112">
    <property type="protein sequence ID" value="CAI4007741.1"/>
    <property type="molecule type" value="Genomic_DNA"/>
</dbReference>
<evidence type="ECO:0000256" key="1">
    <source>
        <dbReference type="SAM" id="Coils"/>
    </source>
</evidence>
<reference evidence="5 6" key="2">
    <citation type="submission" date="2024-05" db="EMBL/GenBank/DDBJ databases">
        <authorList>
            <person name="Chen Y."/>
            <person name="Shah S."/>
            <person name="Dougan E. K."/>
            <person name="Thang M."/>
            <person name="Chan C."/>
        </authorList>
    </citation>
    <scope>NUCLEOTIDE SEQUENCE [LARGE SCALE GENOMIC DNA]</scope>
</reference>
<dbReference type="InterPro" id="IPR035892">
    <property type="entry name" value="C2_domain_sf"/>
</dbReference>
<evidence type="ECO:0000313" key="4">
    <source>
        <dbReference type="EMBL" id="CAI4007741.1"/>
    </source>
</evidence>
<feature type="domain" description="C2" evidence="3">
    <location>
        <begin position="269"/>
        <end position="397"/>
    </location>
</feature>
<name>A0A9P1DDM4_9DINO</name>
<dbReference type="PROSITE" id="PS50004">
    <property type="entry name" value="C2"/>
    <property type="match status" value="1"/>
</dbReference>
<dbReference type="InterPro" id="IPR000008">
    <property type="entry name" value="C2_dom"/>
</dbReference>
<dbReference type="SMART" id="SM00239">
    <property type="entry name" value="C2"/>
    <property type="match status" value="1"/>
</dbReference>
<evidence type="ECO:0000256" key="2">
    <source>
        <dbReference type="SAM" id="MobiDB-lite"/>
    </source>
</evidence>
<organism evidence="4">
    <name type="scientific">Cladocopium goreaui</name>
    <dbReference type="NCBI Taxonomy" id="2562237"/>
    <lineage>
        <taxon>Eukaryota</taxon>
        <taxon>Sar</taxon>
        <taxon>Alveolata</taxon>
        <taxon>Dinophyceae</taxon>
        <taxon>Suessiales</taxon>
        <taxon>Symbiodiniaceae</taxon>
        <taxon>Cladocopium</taxon>
    </lineage>
</organism>
<keyword evidence="6" id="KW-1185">Reference proteome</keyword>
<dbReference type="CDD" id="cd00030">
    <property type="entry name" value="C2"/>
    <property type="match status" value="1"/>
</dbReference>
<dbReference type="Proteomes" id="UP001152797">
    <property type="component" value="Unassembled WGS sequence"/>
</dbReference>
<dbReference type="OrthoDB" id="67700at2759"/>
<feature type="region of interest" description="Disordered" evidence="2">
    <location>
        <begin position="430"/>
        <end position="454"/>
    </location>
</feature>
<gene>
    <name evidence="4" type="ORF">C1SCF055_LOCUS33269</name>
</gene>
<dbReference type="EMBL" id="CAMXCT030004112">
    <property type="protein sequence ID" value="CAL4795053.1"/>
    <property type="molecule type" value="Genomic_DNA"/>
</dbReference>
<evidence type="ECO:0000313" key="6">
    <source>
        <dbReference type="Proteomes" id="UP001152797"/>
    </source>
</evidence>
<feature type="coiled-coil region" evidence="1">
    <location>
        <begin position="500"/>
        <end position="527"/>
    </location>
</feature>
<proteinExistence type="predicted"/>
<comment type="caution">
    <text evidence="4">The sequence shown here is derived from an EMBL/GenBank/DDBJ whole genome shotgun (WGS) entry which is preliminary data.</text>
</comment>
<sequence length="616" mass="67957">MAISHGLAGMGGAAAGAVAVGGYVYLKGIAESYSDAKSQKRCKAIEESLNRSLGRRNLPLPSVAGGGIVAVSLEPLQCPTPVVQVQSAFDAILDYQRRRGKDESNPKTLVCELLKTWLREHAMDRDLAAKEVQAYRDFCSELVYTKDVWRGGFLSTCQFTSMLANVQVELDKLLAVRLRDAGDVRKLFDALKVDAYYYLLRATQVLLLSATTFTVPDAMYSMSMETLKHSAMTPALLKDAADRDMAKELNKAWQSDACRLLRAFLEQPHVSAVVVEQEGQKAAHKVLPHSTRVVELLRAHHLPDRPAGMDTVDPYVKLRIACDDETWWEAKSCTKENSADPEWNEIFFVDLPMERGCELHLEVVDDNGGALLDTSFAKSEVLSKEQLLKDQDLQVSLQSKGTFCRDVSGSSLQLRFRALNFEEELGAVRQREAPVTGSKTSRSSRRSSAGPAMGLKFTDLGPKLSDAVEALDHAAYFLDLARQASELTKLMGDMGAVLLEQQMQQLLQDLSEKVQSFQLKATQLEDAVADHTMSEERRRKSLNVADAARRLFGSSSTTDSRARQSSDHLLRGVGHGGEVLENYGKNGEDHHNGRCIACAPQIFSLVPPFCSRLCPS</sequence>
<dbReference type="AlphaFoldDB" id="A0A9P1DDM4"/>
<dbReference type="Pfam" id="PF00168">
    <property type="entry name" value="C2"/>
    <property type="match status" value="1"/>
</dbReference>
<evidence type="ECO:0000313" key="5">
    <source>
        <dbReference type="EMBL" id="CAL4795053.1"/>
    </source>
</evidence>
<evidence type="ECO:0000259" key="3">
    <source>
        <dbReference type="PROSITE" id="PS50004"/>
    </source>
</evidence>
<keyword evidence="1" id="KW-0175">Coiled coil</keyword>
<dbReference type="Gene3D" id="2.60.40.150">
    <property type="entry name" value="C2 domain"/>
    <property type="match status" value="1"/>
</dbReference>
<dbReference type="EMBL" id="CAMXCT020004112">
    <property type="protein sequence ID" value="CAL1161116.1"/>
    <property type="molecule type" value="Genomic_DNA"/>
</dbReference>
<reference evidence="4" key="1">
    <citation type="submission" date="2022-10" db="EMBL/GenBank/DDBJ databases">
        <authorList>
            <person name="Chen Y."/>
            <person name="Dougan E. K."/>
            <person name="Chan C."/>
            <person name="Rhodes N."/>
            <person name="Thang M."/>
        </authorList>
    </citation>
    <scope>NUCLEOTIDE SEQUENCE</scope>
</reference>